<dbReference type="GeneID" id="36624765"/>
<feature type="compositionally biased region" description="Low complexity" evidence="1">
    <location>
        <begin position="101"/>
        <end position="118"/>
    </location>
</feature>
<dbReference type="EMBL" id="KZ679684">
    <property type="protein sequence ID" value="PTB52375.1"/>
    <property type="molecule type" value="Genomic_DNA"/>
</dbReference>
<keyword evidence="3" id="KW-1185">Reference proteome</keyword>
<gene>
    <name evidence="2" type="ORF">M431DRAFT_484416</name>
</gene>
<reference evidence="2 3" key="1">
    <citation type="submission" date="2016-07" db="EMBL/GenBank/DDBJ databases">
        <title>Multiple horizontal gene transfer events from other fungi enriched the ability of initially mycotrophic Trichoderma (Ascomycota) to feed on dead plant biomass.</title>
        <authorList>
            <consortium name="DOE Joint Genome Institute"/>
            <person name="Aerts A."/>
            <person name="Atanasova L."/>
            <person name="Chenthamara K."/>
            <person name="Zhang J."/>
            <person name="Grujic M."/>
            <person name="Henrissat B."/>
            <person name="Kuo A."/>
            <person name="Salamov A."/>
            <person name="Lipzen A."/>
            <person name="Labutti K."/>
            <person name="Barry K."/>
            <person name="Miao Y."/>
            <person name="Rahimi M.J."/>
            <person name="Shen Q."/>
            <person name="Grigoriev I.V."/>
            <person name="Kubicek C.P."/>
            <person name="Druzhinina I.S."/>
        </authorList>
    </citation>
    <scope>NUCLEOTIDE SEQUENCE [LARGE SCALE GENOMIC DNA]</scope>
    <source>
        <strain evidence="2 3">CBS 226.95</strain>
    </source>
</reference>
<evidence type="ECO:0000313" key="3">
    <source>
        <dbReference type="Proteomes" id="UP000241690"/>
    </source>
</evidence>
<evidence type="ECO:0000313" key="2">
    <source>
        <dbReference type="EMBL" id="PTB52375.1"/>
    </source>
</evidence>
<feature type="compositionally biased region" description="Polar residues" evidence="1">
    <location>
        <begin position="50"/>
        <end position="70"/>
    </location>
</feature>
<dbReference type="Proteomes" id="UP000241690">
    <property type="component" value="Unassembled WGS sequence"/>
</dbReference>
<feature type="compositionally biased region" description="Acidic residues" evidence="1">
    <location>
        <begin position="11"/>
        <end position="22"/>
    </location>
</feature>
<proteinExistence type="predicted"/>
<feature type="compositionally biased region" description="Acidic residues" evidence="1">
    <location>
        <begin position="72"/>
        <end position="93"/>
    </location>
</feature>
<evidence type="ECO:0000256" key="1">
    <source>
        <dbReference type="SAM" id="MobiDB-lite"/>
    </source>
</evidence>
<name>A0A2T4A5M8_TRIHA</name>
<sequence>MNVYYLGTLGDDVEMTDYDDSSESSSSSDDGHGSTASDDNETGRLASGPSADSESDSNLGDSGYGNSSEVGESGDGESGDGESGDGESGDGESGDGKSGDGEITTESESGTEPGSHPSGDSRYIHQAERIIPNLSQEFRSKNQQQRRSGERIRALSQHRAR</sequence>
<feature type="compositionally biased region" description="Low complexity" evidence="1">
    <location>
        <begin position="23"/>
        <end position="37"/>
    </location>
</feature>
<dbReference type="RefSeq" id="XP_024772052.1">
    <property type="nucleotide sequence ID" value="XM_024916196.1"/>
</dbReference>
<feature type="compositionally biased region" description="Polar residues" evidence="1">
    <location>
        <begin position="133"/>
        <end position="146"/>
    </location>
</feature>
<protein>
    <submittedName>
        <fullName evidence="2">Uncharacterized protein</fullName>
    </submittedName>
</protein>
<accession>A0A2T4A5M8</accession>
<organism evidence="2 3">
    <name type="scientific">Trichoderma harzianum CBS 226.95</name>
    <dbReference type="NCBI Taxonomy" id="983964"/>
    <lineage>
        <taxon>Eukaryota</taxon>
        <taxon>Fungi</taxon>
        <taxon>Dikarya</taxon>
        <taxon>Ascomycota</taxon>
        <taxon>Pezizomycotina</taxon>
        <taxon>Sordariomycetes</taxon>
        <taxon>Hypocreomycetidae</taxon>
        <taxon>Hypocreales</taxon>
        <taxon>Hypocreaceae</taxon>
        <taxon>Trichoderma</taxon>
    </lineage>
</organism>
<feature type="region of interest" description="Disordered" evidence="1">
    <location>
        <begin position="1"/>
        <end position="161"/>
    </location>
</feature>
<dbReference type="AlphaFoldDB" id="A0A2T4A5M8"/>